<evidence type="ECO:0000313" key="2">
    <source>
        <dbReference type="EMBL" id="KAG2609656.1"/>
    </source>
</evidence>
<reference evidence="2" key="1">
    <citation type="submission" date="2020-05" db="EMBL/GenBank/DDBJ databases">
        <title>WGS assembly of Panicum virgatum.</title>
        <authorList>
            <person name="Lovell J.T."/>
            <person name="Jenkins J."/>
            <person name="Shu S."/>
            <person name="Juenger T.E."/>
            <person name="Schmutz J."/>
        </authorList>
    </citation>
    <scope>NUCLEOTIDE SEQUENCE</scope>
    <source>
        <strain evidence="2">AP13</strain>
    </source>
</reference>
<feature type="non-terminal residue" evidence="2">
    <location>
        <position position="191"/>
    </location>
</feature>
<comment type="caution">
    <text evidence="2">The sequence shown here is derived from an EMBL/GenBank/DDBJ whole genome shotgun (WGS) entry which is preliminary data.</text>
</comment>
<keyword evidence="3" id="KW-1185">Reference proteome</keyword>
<name>A0A8T0TLJ2_PANVG</name>
<feature type="domain" description="KIB1-4 beta-propeller" evidence="1">
    <location>
        <begin position="33"/>
        <end position="165"/>
    </location>
</feature>
<feature type="non-terminal residue" evidence="2">
    <location>
        <position position="1"/>
    </location>
</feature>
<sequence>GDDDEWVKYEYDIETQDLPDLGEGCKEKLVICSIAACNGRFYFNGGLDELGVLEFSPAPAFRSIAIRDAIELPFGCQKVFLVESGQELFMVSLTSLSDPNVIRGVLVHRMDFSRQEWREAGDIGGRAFLLAPWYFGASRPAAECGLEADCVYVAYAGTRRLLVFNVKDGTTTMQDLDGAPVSKLALWMLPT</sequence>
<evidence type="ECO:0000259" key="1">
    <source>
        <dbReference type="Pfam" id="PF03478"/>
    </source>
</evidence>
<proteinExistence type="predicted"/>
<dbReference type="EMBL" id="CM029043">
    <property type="protein sequence ID" value="KAG2609656.1"/>
    <property type="molecule type" value="Genomic_DNA"/>
</dbReference>
<dbReference type="InterPro" id="IPR005174">
    <property type="entry name" value="KIB1-4_b-propeller"/>
</dbReference>
<organism evidence="2 3">
    <name type="scientific">Panicum virgatum</name>
    <name type="common">Blackwell switchgrass</name>
    <dbReference type="NCBI Taxonomy" id="38727"/>
    <lineage>
        <taxon>Eukaryota</taxon>
        <taxon>Viridiplantae</taxon>
        <taxon>Streptophyta</taxon>
        <taxon>Embryophyta</taxon>
        <taxon>Tracheophyta</taxon>
        <taxon>Spermatophyta</taxon>
        <taxon>Magnoliopsida</taxon>
        <taxon>Liliopsida</taxon>
        <taxon>Poales</taxon>
        <taxon>Poaceae</taxon>
        <taxon>PACMAD clade</taxon>
        <taxon>Panicoideae</taxon>
        <taxon>Panicodae</taxon>
        <taxon>Paniceae</taxon>
        <taxon>Panicinae</taxon>
        <taxon>Panicum</taxon>
        <taxon>Panicum sect. Hiantes</taxon>
    </lineage>
</organism>
<evidence type="ECO:0000313" key="3">
    <source>
        <dbReference type="Proteomes" id="UP000823388"/>
    </source>
</evidence>
<dbReference type="AlphaFoldDB" id="A0A8T0TLJ2"/>
<dbReference type="PANTHER" id="PTHR33127">
    <property type="entry name" value="TRANSMEMBRANE PROTEIN"/>
    <property type="match status" value="1"/>
</dbReference>
<protein>
    <recommendedName>
        <fullName evidence="1">KIB1-4 beta-propeller domain-containing protein</fullName>
    </recommendedName>
</protein>
<accession>A0A8T0TLJ2</accession>
<dbReference type="PANTHER" id="PTHR33127:SF96">
    <property type="entry name" value="DUF295 DOMAIN-CONTAINING PROTEIN"/>
    <property type="match status" value="1"/>
</dbReference>
<dbReference type="Proteomes" id="UP000823388">
    <property type="component" value="Chromosome 4K"/>
</dbReference>
<gene>
    <name evidence="2" type="ORF">PVAP13_4KG063100</name>
</gene>
<dbReference type="Pfam" id="PF03478">
    <property type="entry name" value="Beta-prop_KIB1-4"/>
    <property type="match status" value="1"/>
</dbReference>